<dbReference type="EMBL" id="JAYMFF010000001">
    <property type="protein sequence ID" value="MEC4174834.1"/>
    <property type="molecule type" value="Genomic_DNA"/>
</dbReference>
<evidence type="ECO:0000259" key="4">
    <source>
        <dbReference type="SMART" id="SM00893"/>
    </source>
</evidence>
<feature type="domain" description="Electron transfer flavoprotein alpha/beta-subunit N-terminal" evidence="4">
    <location>
        <begin position="22"/>
        <end position="212"/>
    </location>
</feature>
<evidence type="ECO:0000256" key="3">
    <source>
        <dbReference type="ARBA" id="ARBA00042002"/>
    </source>
</evidence>
<dbReference type="Pfam" id="PF01012">
    <property type="entry name" value="ETF"/>
    <property type="match status" value="1"/>
</dbReference>
<dbReference type="RefSeq" id="WP_338208235.1">
    <property type="nucleotide sequence ID" value="NZ_JAYMFF010000001.1"/>
</dbReference>
<proteinExistence type="predicted"/>
<comment type="subunit">
    <text evidence="1">Heterodimer of an alpha and a beta subunit.</text>
</comment>
<evidence type="ECO:0000256" key="2">
    <source>
        <dbReference type="ARBA" id="ARBA00025649"/>
    </source>
</evidence>
<dbReference type="PIRSF" id="PIRSF000090">
    <property type="entry name" value="Beta-ETF"/>
    <property type="match status" value="1"/>
</dbReference>
<dbReference type="Proteomes" id="UP001349994">
    <property type="component" value="Unassembled WGS sequence"/>
</dbReference>
<dbReference type="PANTHER" id="PTHR21294">
    <property type="entry name" value="ELECTRON TRANSFER FLAVOPROTEIN BETA-SUBUNIT"/>
    <property type="match status" value="1"/>
</dbReference>
<dbReference type="SMART" id="SM00893">
    <property type="entry name" value="ETF"/>
    <property type="match status" value="1"/>
</dbReference>
<protein>
    <recommendedName>
        <fullName evidence="3">Electron transfer flavoprotein small subunit</fullName>
    </recommendedName>
</protein>
<name>A0ABU6IEH2_9ACTN</name>
<gene>
    <name evidence="5" type="ORF">VIN30_00010</name>
</gene>
<comment type="caution">
    <text evidence="5">The sequence shown here is derived from an EMBL/GenBank/DDBJ whole genome shotgun (WGS) entry which is preliminary data.</text>
</comment>
<accession>A0ABU6IEH2</accession>
<comment type="function">
    <text evidence="2">The electron transfer flavoprotein serves as a specific electron acceptor for other dehydrogenases. It transfers the electrons to the main respiratory chain via ETF-ubiquinone oxidoreductase (ETF dehydrogenase).</text>
</comment>
<evidence type="ECO:0000256" key="1">
    <source>
        <dbReference type="ARBA" id="ARBA00011355"/>
    </source>
</evidence>
<sequence>MPNVVACYKWVMDEADVKIASDLSVDTSRAKMKISDYDRNAIQAGVEAAAALGGSLIGLSYGDDRVGKSVKDALSRGLDELVWVNDSDAGTADSARSAAVLAAAVGEMSDVALVICADGSSDQFSRQTAPRMGALMGWPVVTAVSGVSFEDGKLVAERQADAGIEVVEVALPAVIAVLPEAAEAPIPGLRQIMQASKKPSREISAAELAGAQAPLASVVEERGYAMDRKNVQWDAADEGWLDNLTEALRKEGVL</sequence>
<dbReference type="InterPro" id="IPR014730">
    <property type="entry name" value="ETF_a/b_N"/>
</dbReference>
<evidence type="ECO:0000313" key="6">
    <source>
        <dbReference type="Proteomes" id="UP001349994"/>
    </source>
</evidence>
<dbReference type="PANTHER" id="PTHR21294:SF17">
    <property type="entry name" value="PROTEIN FIXA"/>
    <property type="match status" value="1"/>
</dbReference>
<dbReference type="SUPFAM" id="SSF52402">
    <property type="entry name" value="Adenine nucleotide alpha hydrolases-like"/>
    <property type="match status" value="1"/>
</dbReference>
<dbReference type="InterPro" id="IPR012255">
    <property type="entry name" value="ETF_b"/>
</dbReference>
<evidence type="ECO:0000313" key="5">
    <source>
        <dbReference type="EMBL" id="MEC4174834.1"/>
    </source>
</evidence>
<keyword evidence="6" id="KW-1185">Reference proteome</keyword>
<reference evidence="5 6" key="1">
    <citation type="submission" date="2024-01" db="EMBL/GenBank/DDBJ databases">
        <title>novel species in genus Adlercreutzia.</title>
        <authorList>
            <person name="Liu X."/>
        </authorList>
    </citation>
    <scope>NUCLEOTIDE SEQUENCE [LARGE SCALE GENOMIC DNA]</scope>
    <source>
        <strain evidence="5 6">R7</strain>
    </source>
</reference>
<organism evidence="5 6">
    <name type="scientific">Adlercreutzia wanghongyangiae</name>
    <dbReference type="NCBI Taxonomy" id="3111451"/>
    <lineage>
        <taxon>Bacteria</taxon>
        <taxon>Bacillati</taxon>
        <taxon>Actinomycetota</taxon>
        <taxon>Coriobacteriia</taxon>
        <taxon>Eggerthellales</taxon>
        <taxon>Eggerthellaceae</taxon>
        <taxon>Adlercreutzia</taxon>
    </lineage>
</organism>
<dbReference type="InterPro" id="IPR014729">
    <property type="entry name" value="Rossmann-like_a/b/a_fold"/>
</dbReference>
<dbReference type="Gene3D" id="3.40.50.620">
    <property type="entry name" value="HUPs"/>
    <property type="match status" value="1"/>
</dbReference>